<dbReference type="PIRSF" id="PIRSF006483">
    <property type="entry name" value="Membrane_protein_YitT"/>
    <property type="match status" value="1"/>
</dbReference>
<dbReference type="Proteomes" id="UP000235670">
    <property type="component" value="Unassembled WGS sequence"/>
</dbReference>
<dbReference type="Proteomes" id="UP000427636">
    <property type="component" value="Chromosome"/>
</dbReference>
<keyword evidence="2" id="KW-1003">Cell membrane</keyword>
<name>A0A2N6SGD5_9BACL</name>
<dbReference type="InterPro" id="IPR051461">
    <property type="entry name" value="UPF0750_membrane"/>
</dbReference>
<evidence type="ECO:0000256" key="3">
    <source>
        <dbReference type="ARBA" id="ARBA00022692"/>
    </source>
</evidence>
<sequence>MSLKLDKVDIKKIAKELIFICLGCAIYSFAIMHFNVPNKLAEGGGTGISLLLLYAFGLPVSTGTILVNIPLLIIGFKMLDRKTMIYTLYGISMLTAWLKFFEIYNVNIDIGGDKLLASVFGGIIAGIGLGIVFLVGGTTGGVDIVAKIIQLYTGNSIGRIIQVLDGVIIALTFVAVKSFPAILYTLFYIFISTKLIDYVVEGGVSGKGVMIVSPKIEEITKIVQEDMERGLTYFKGQGSYTRKDMNIGYCVVSRNEISRLKSLVFEIDPRAFVTITEVHDVMGEGFSFDQPKKIKVGIKKDK</sequence>
<dbReference type="CDD" id="cd16380">
    <property type="entry name" value="YitT_C"/>
    <property type="match status" value="1"/>
</dbReference>
<keyword evidence="11" id="KW-1185">Reference proteome</keyword>
<keyword evidence="4 6" id="KW-1133">Transmembrane helix</keyword>
<dbReference type="AlphaFoldDB" id="A0A2N6SGD5"/>
<dbReference type="InterPro" id="IPR003740">
    <property type="entry name" value="YitT"/>
</dbReference>
<evidence type="ECO:0000256" key="5">
    <source>
        <dbReference type="ARBA" id="ARBA00023136"/>
    </source>
</evidence>
<dbReference type="EMBL" id="PNGT01000001">
    <property type="protein sequence ID" value="PMC52981.1"/>
    <property type="molecule type" value="Genomic_DNA"/>
</dbReference>
<dbReference type="EMBL" id="CP046313">
    <property type="protein sequence ID" value="QGS07239.1"/>
    <property type="molecule type" value="Genomic_DNA"/>
</dbReference>
<feature type="transmembrane region" description="Helical" evidence="6">
    <location>
        <begin position="48"/>
        <end position="74"/>
    </location>
</feature>
<comment type="subcellular location">
    <subcellularLocation>
        <location evidence="1">Cell membrane</location>
        <topology evidence="1">Multi-pass membrane protein</topology>
    </subcellularLocation>
</comment>
<evidence type="ECO:0000313" key="9">
    <source>
        <dbReference type="EMBL" id="QGS07239.1"/>
    </source>
</evidence>
<feature type="transmembrane region" description="Helical" evidence="6">
    <location>
        <begin position="86"/>
        <end position="104"/>
    </location>
</feature>
<dbReference type="PANTHER" id="PTHR33545">
    <property type="entry name" value="UPF0750 MEMBRANE PROTEIN YITT-RELATED"/>
    <property type="match status" value="1"/>
</dbReference>
<evidence type="ECO:0000256" key="2">
    <source>
        <dbReference type="ARBA" id="ARBA00022475"/>
    </source>
</evidence>
<evidence type="ECO:0000259" key="7">
    <source>
        <dbReference type="Pfam" id="PF10035"/>
    </source>
</evidence>
<dbReference type="OrthoDB" id="1758221at2"/>
<dbReference type="Gene3D" id="3.30.70.120">
    <property type="match status" value="1"/>
</dbReference>
<dbReference type="GeneID" id="84802129"/>
<gene>
    <name evidence="8" type="ORF">CJ218_00075</name>
    <name evidence="9" type="ORF">FOC50_02525</name>
</gene>
<reference evidence="8 10" key="1">
    <citation type="submission" date="2017-09" db="EMBL/GenBank/DDBJ databases">
        <title>Bacterial strain isolated from the female urinary microbiota.</title>
        <authorList>
            <person name="Thomas-White K."/>
            <person name="Kumar N."/>
            <person name="Forster S."/>
            <person name="Putonti C."/>
            <person name="Lawley T."/>
            <person name="Wolfe A.J."/>
        </authorList>
    </citation>
    <scope>NUCLEOTIDE SEQUENCE [LARGE SCALE GENOMIC DNA]</scope>
    <source>
        <strain evidence="8 10">UMB0186</strain>
    </source>
</reference>
<evidence type="ECO:0000313" key="10">
    <source>
        <dbReference type="Proteomes" id="UP000235670"/>
    </source>
</evidence>
<organism evidence="8 10">
    <name type="scientific">Gemella sanguinis</name>
    <dbReference type="NCBI Taxonomy" id="84135"/>
    <lineage>
        <taxon>Bacteria</taxon>
        <taxon>Bacillati</taxon>
        <taxon>Bacillota</taxon>
        <taxon>Bacilli</taxon>
        <taxon>Bacillales</taxon>
        <taxon>Gemellaceae</taxon>
        <taxon>Gemella</taxon>
    </lineage>
</organism>
<dbReference type="STRING" id="84135.GCA_001052115_00550"/>
<dbReference type="RefSeq" id="WP_006364851.1">
    <property type="nucleotide sequence ID" value="NZ_CAUTAO010000012.1"/>
</dbReference>
<feature type="transmembrane region" description="Helical" evidence="6">
    <location>
        <begin position="17"/>
        <end position="36"/>
    </location>
</feature>
<dbReference type="InterPro" id="IPR015867">
    <property type="entry name" value="N-reg_PII/ATP_PRibTrfase_C"/>
</dbReference>
<evidence type="ECO:0000313" key="11">
    <source>
        <dbReference type="Proteomes" id="UP000427636"/>
    </source>
</evidence>
<reference evidence="9 11" key="2">
    <citation type="submission" date="2019-11" db="EMBL/GenBank/DDBJ databases">
        <title>FDA dAtabase for Regulatory Grade micrObial Sequences (FDA-ARGOS): Supporting development and validation of Infectious Disease Dx tests.</title>
        <authorList>
            <person name="Turner S."/>
            <person name="Byrd R."/>
            <person name="Tallon L."/>
            <person name="Sadzewicz L."/>
            <person name="Vavikolanu K."/>
            <person name="Mehta A."/>
            <person name="Aluvathingal J."/>
            <person name="Nadendla S."/>
            <person name="Myers T."/>
            <person name="Yan Y."/>
            <person name="Sichtig H."/>
        </authorList>
    </citation>
    <scope>NUCLEOTIDE SEQUENCE [LARGE SCALE GENOMIC DNA]</scope>
    <source>
        <strain evidence="9 11">FDAARGOS_742</strain>
    </source>
</reference>
<dbReference type="Pfam" id="PF10035">
    <property type="entry name" value="DUF2179"/>
    <property type="match status" value="1"/>
</dbReference>
<accession>A0A2N6SGD5</accession>
<dbReference type="InterPro" id="IPR019264">
    <property type="entry name" value="DUF2179"/>
</dbReference>
<feature type="domain" description="DUF2179" evidence="7">
    <location>
        <begin position="229"/>
        <end position="283"/>
    </location>
</feature>
<evidence type="ECO:0000256" key="4">
    <source>
        <dbReference type="ARBA" id="ARBA00022989"/>
    </source>
</evidence>
<evidence type="ECO:0000256" key="6">
    <source>
        <dbReference type="SAM" id="Phobius"/>
    </source>
</evidence>
<feature type="transmembrane region" description="Helical" evidence="6">
    <location>
        <begin position="116"/>
        <end position="136"/>
    </location>
</feature>
<keyword evidence="3 6" id="KW-0812">Transmembrane</keyword>
<dbReference type="PANTHER" id="PTHR33545:SF10">
    <property type="entry name" value="UPF0750 MEMBRANE PROTEIN YPJC"/>
    <property type="match status" value="1"/>
</dbReference>
<dbReference type="GO" id="GO:0005886">
    <property type="term" value="C:plasma membrane"/>
    <property type="evidence" value="ECO:0007669"/>
    <property type="project" value="UniProtKB-SubCell"/>
</dbReference>
<proteinExistence type="predicted"/>
<evidence type="ECO:0000313" key="8">
    <source>
        <dbReference type="EMBL" id="PMC52981.1"/>
    </source>
</evidence>
<keyword evidence="5 6" id="KW-0472">Membrane</keyword>
<dbReference type="Pfam" id="PF02588">
    <property type="entry name" value="YitT_membrane"/>
    <property type="match status" value="1"/>
</dbReference>
<evidence type="ECO:0000256" key="1">
    <source>
        <dbReference type="ARBA" id="ARBA00004651"/>
    </source>
</evidence>
<protein>
    <submittedName>
        <fullName evidence="9">DUF2179 domain-containing protein</fullName>
    </submittedName>
    <submittedName>
        <fullName evidence="8">YitT family protein</fullName>
    </submittedName>
</protein>